<accession>A0ABV8YKG0</accession>
<dbReference type="Pfam" id="PF03457">
    <property type="entry name" value="HA"/>
    <property type="match status" value="3"/>
</dbReference>
<dbReference type="SMART" id="SM00487">
    <property type="entry name" value="DEXDc"/>
    <property type="match status" value="1"/>
</dbReference>
<dbReference type="Pfam" id="PF00271">
    <property type="entry name" value="Helicase_C"/>
    <property type="match status" value="1"/>
</dbReference>
<dbReference type="Pfam" id="PF04851">
    <property type="entry name" value="ResIII"/>
    <property type="match status" value="1"/>
</dbReference>
<gene>
    <name evidence="3" type="ORF">ACFPH6_11880</name>
</gene>
<evidence type="ECO:0000313" key="3">
    <source>
        <dbReference type="EMBL" id="MFC4465234.1"/>
    </source>
</evidence>
<reference evidence="4" key="1">
    <citation type="journal article" date="2019" name="Int. J. Syst. Evol. Microbiol.">
        <title>The Global Catalogue of Microorganisms (GCM) 10K type strain sequencing project: providing services to taxonomists for standard genome sequencing and annotation.</title>
        <authorList>
            <consortium name="The Broad Institute Genomics Platform"/>
            <consortium name="The Broad Institute Genome Sequencing Center for Infectious Disease"/>
            <person name="Wu L."/>
            <person name="Ma J."/>
        </authorList>
    </citation>
    <scope>NUCLEOTIDE SEQUENCE [LARGE SCALE GENOMIC DNA]</scope>
    <source>
        <strain evidence="4">DT43</strain>
    </source>
</reference>
<sequence>MPRKQRLRPHQVEAVDAVVRALGSSVSGELADAAVRAQVIAPPGAGKSLIAVFTAQGLRAERVLVLVPTLDLLGQMVGVWRAGGRGGRLFGVCSEREKAAVGVRCTTDAGELAGWLAGGGRVTVFATYAAAGLGVLERAHAAGAGRWDLMVVDEAHRTAGVLGKPWAVVHDDRRLPAVRRLYMTATPRLWEVPGQEGGTDGAGQLVASMDDEEIFGPVVYRLTMSEAIERGLIAQYQVVCVDIADPQLSVVRLVGAEAFTDEVRGVRLAALQTAVLKTAAEHRLRRVLTFHHRTSEAEAFAGGLGQVAAALWEADAGSFAEPEAVWADWLCGEHRAVHRRQVLETFSAGVVQDAVMELCVLSSARVLGEGVDTAACDAVVFVDARGSTPDVVQAVGRALRMQPGESKVASLVVPVFLEPGEEPDEMLASRSYTHLVKVLTALRAHDTEAVEQLAVPQSPSRQAASAAGGRTAGGVVSGAAQGLLRFSTARDPAQLAAFIRARVLRPEGEYWRRGLQAAIAYAVDHGHLRVPYGYTAPDGFALGVWIAKQRVAYRQGTLAKERVRELDAAGMVWSHLEVAFSEGLAAARGWAEEHGHLLTPTEATWQGYPVGIWLRDQRAAARRERAAQNGPAEGLAPGQRDGTRRWRELEKIDAAWCPAWDIAWQRCFHLARTYVNGGGELPAGPGELVVQGEDLGRWTGAQRTVAVWDGLLPAQQWLLTEVLRLTPDQPQTGPASGEQRAVSRTRAQMWADNLAAALQYRQREGHLNVPRQHVETVDGDDRALGVFIANCRARKHRLAAERVQELSAVGMKWV</sequence>
<dbReference type="EMBL" id="JBHSFG010000019">
    <property type="protein sequence ID" value="MFC4465234.1"/>
    <property type="molecule type" value="Genomic_DNA"/>
</dbReference>
<organism evidence="3 4">
    <name type="scientific">Streptomyces xiangluensis</name>
    <dbReference type="NCBI Taxonomy" id="2665720"/>
    <lineage>
        <taxon>Bacteria</taxon>
        <taxon>Bacillati</taxon>
        <taxon>Actinomycetota</taxon>
        <taxon>Actinomycetes</taxon>
        <taxon>Kitasatosporales</taxon>
        <taxon>Streptomycetaceae</taxon>
        <taxon>Streptomyces</taxon>
    </lineage>
</organism>
<dbReference type="SMART" id="SM00490">
    <property type="entry name" value="HELICc"/>
    <property type="match status" value="1"/>
</dbReference>
<protein>
    <submittedName>
        <fullName evidence="3">Helicase associated domain protein</fullName>
    </submittedName>
</protein>
<dbReference type="PANTHER" id="PTHR47396">
    <property type="entry name" value="TYPE I RESTRICTION ENZYME ECOKI R PROTEIN"/>
    <property type="match status" value="1"/>
</dbReference>
<feature type="domain" description="Helicase ATP-binding" evidence="1">
    <location>
        <begin position="28"/>
        <end position="187"/>
    </location>
</feature>
<feature type="domain" description="Helicase C-terminal" evidence="2">
    <location>
        <begin position="270"/>
        <end position="454"/>
    </location>
</feature>
<dbReference type="PANTHER" id="PTHR47396:SF1">
    <property type="entry name" value="ATP-DEPENDENT HELICASE IRC3-RELATED"/>
    <property type="match status" value="1"/>
</dbReference>
<dbReference type="PROSITE" id="PS51192">
    <property type="entry name" value="HELICASE_ATP_BIND_1"/>
    <property type="match status" value="1"/>
</dbReference>
<dbReference type="PROSITE" id="PS51194">
    <property type="entry name" value="HELICASE_CTER"/>
    <property type="match status" value="1"/>
</dbReference>
<dbReference type="InterPro" id="IPR014001">
    <property type="entry name" value="Helicase_ATP-bd"/>
</dbReference>
<dbReference type="InterPro" id="IPR005114">
    <property type="entry name" value="Helicase_assoc"/>
</dbReference>
<evidence type="ECO:0000259" key="1">
    <source>
        <dbReference type="PROSITE" id="PS51192"/>
    </source>
</evidence>
<evidence type="ECO:0000259" key="2">
    <source>
        <dbReference type="PROSITE" id="PS51194"/>
    </source>
</evidence>
<dbReference type="Gene3D" id="6.10.140.530">
    <property type="match status" value="2"/>
</dbReference>
<evidence type="ECO:0000313" key="4">
    <source>
        <dbReference type="Proteomes" id="UP001596012"/>
    </source>
</evidence>
<comment type="caution">
    <text evidence="3">The sequence shown here is derived from an EMBL/GenBank/DDBJ whole genome shotgun (WGS) entry which is preliminary data.</text>
</comment>
<proteinExistence type="predicted"/>
<name>A0ABV8YKG0_9ACTN</name>
<dbReference type="InterPro" id="IPR006935">
    <property type="entry name" value="Helicase/UvrB_N"/>
</dbReference>
<dbReference type="RefSeq" id="WP_386341053.1">
    <property type="nucleotide sequence ID" value="NZ_JBHSFG010000019.1"/>
</dbReference>
<dbReference type="Proteomes" id="UP001596012">
    <property type="component" value="Unassembled WGS sequence"/>
</dbReference>
<dbReference type="Gene3D" id="3.40.50.300">
    <property type="entry name" value="P-loop containing nucleotide triphosphate hydrolases"/>
    <property type="match status" value="2"/>
</dbReference>
<dbReference type="InterPro" id="IPR050742">
    <property type="entry name" value="Helicase_Restrict-Modif_Enz"/>
</dbReference>
<keyword evidence="4" id="KW-1185">Reference proteome</keyword>
<dbReference type="SUPFAM" id="SSF52540">
    <property type="entry name" value="P-loop containing nucleoside triphosphate hydrolases"/>
    <property type="match status" value="1"/>
</dbReference>
<dbReference type="InterPro" id="IPR027417">
    <property type="entry name" value="P-loop_NTPase"/>
</dbReference>
<dbReference type="CDD" id="cd18785">
    <property type="entry name" value="SF2_C"/>
    <property type="match status" value="1"/>
</dbReference>
<dbReference type="InterPro" id="IPR001650">
    <property type="entry name" value="Helicase_C-like"/>
</dbReference>